<sequence>MDKEKDVKITVPTVQLQEFEVLGGYDVPFLEYDARDARRHSLNGTSSINVHLQDHNGDLEDTGAKELADYLRFLNMSSDRTNQSQTKPFDKKETRSGTRRMNDAEVEDIAIRFRQKYFCKNGNVLLANPKSHYGQILINLILETLLREVIIIREQTDDVLRDSQNISLRGAINMVPQQYATRNDIYLRRELTEEQESNIDEFTLNSFCNGLPFKVERRTCDVVKIKISNNEVETDYIPSLNAGDGIYTGKDIVTNLNECANIKIFKTNEKDIKITIPTVQLKKIEIAKEHNDRNEDLEHVNTPELPFVGQAYFMTMNGTPLDIRTRELGNNGKLSLLSEVTLGRVKVTKCNERYFITSAVKERISVSTQLESLDKVLNSPLDAALELQLKIIAISKGLMGEVS</sequence>
<gene>
    <name evidence="2" type="ORF">V1478_005087</name>
</gene>
<feature type="region of interest" description="Disordered" evidence="1">
    <location>
        <begin position="80"/>
        <end position="100"/>
    </location>
</feature>
<name>A0ABD2BD53_VESSQ</name>
<dbReference type="EMBL" id="JAUDFV010000110">
    <property type="protein sequence ID" value="KAL2730674.1"/>
    <property type="molecule type" value="Genomic_DNA"/>
</dbReference>
<feature type="compositionally biased region" description="Basic and acidic residues" evidence="1">
    <location>
        <begin position="88"/>
        <end position="100"/>
    </location>
</feature>
<proteinExistence type="predicted"/>
<comment type="caution">
    <text evidence="2">The sequence shown here is derived from an EMBL/GenBank/DDBJ whole genome shotgun (WGS) entry which is preliminary data.</text>
</comment>
<keyword evidence="3" id="KW-1185">Reference proteome</keyword>
<dbReference type="AlphaFoldDB" id="A0ABD2BD53"/>
<accession>A0ABD2BD53</accession>
<evidence type="ECO:0000313" key="2">
    <source>
        <dbReference type="EMBL" id="KAL2730674.1"/>
    </source>
</evidence>
<evidence type="ECO:0000256" key="1">
    <source>
        <dbReference type="SAM" id="MobiDB-lite"/>
    </source>
</evidence>
<evidence type="ECO:0000313" key="3">
    <source>
        <dbReference type="Proteomes" id="UP001607302"/>
    </source>
</evidence>
<dbReference type="Proteomes" id="UP001607302">
    <property type="component" value="Unassembled WGS sequence"/>
</dbReference>
<protein>
    <submittedName>
        <fullName evidence="2">Uncharacterized protein</fullName>
    </submittedName>
</protein>
<organism evidence="2 3">
    <name type="scientific">Vespula squamosa</name>
    <name type="common">Southern yellow jacket</name>
    <name type="synonym">Wasp</name>
    <dbReference type="NCBI Taxonomy" id="30214"/>
    <lineage>
        <taxon>Eukaryota</taxon>
        <taxon>Metazoa</taxon>
        <taxon>Ecdysozoa</taxon>
        <taxon>Arthropoda</taxon>
        <taxon>Hexapoda</taxon>
        <taxon>Insecta</taxon>
        <taxon>Pterygota</taxon>
        <taxon>Neoptera</taxon>
        <taxon>Endopterygota</taxon>
        <taxon>Hymenoptera</taxon>
        <taxon>Apocrita</taxon>
        <taxon>Aculeata</taxon>
        <taxon>Vespoidea</taxon>
        <taxon>Vespidae</taxon>
        <taxon>Vespinae</taxon>
        <taxon>Vespula</taxon>
    </lineage>
</organism>
<reference evidence="2 3" key="1">
    <citation type="journal article" date="2024" name="Ann. Entomol. Soc. Am.">
        <title>Genomic analyses of the southern and eastern yellowjacket wasps (Hymenoptera: Vespidae) reveal evolutionary signatures of social life.</title>
        <authorList>
            <person name="Catto M.A."/>
            <person name="Caine P.B."/>
            <person name="Orr S.E."/>
            <person name="Hunt B.G."/>
            <person name="Goodisman M.A.D."/>
        </authorList>
    </citation>
    <scope>NUCLEOTIDE SEQUENCE [LARGE SCALE GENOMIC DNA]</scope>
    <source>
        <strain evidence="2">233</strain>
        <tissue evidence="2">Head and thorax</tissue>
    </source>
</reference>